<evidence type="ECO:0000313" key="1">
    <source>
        <dbReference type="EMBL" id="RHN60936.1"/>
    </source>
</evidence>
<sequence length="63" mass="7251">MDRIALLHDTSVALHSLKANMFFISANWHQVINIPPLFRPKSFKSYTSALLLINRYGSHFSYA</sequence>
<reference evidence="1" key="1">
    <citation type="journal article" date="2018" name="Nat. Plants">
        <title>Whole-genome landscape of Medicago truncatula symbiotic genes.</title>
        <authorList>
            <person name="Pecrix Y."/>
            <person name="Gamas P."/>
            <person name="Carrere S."/>
        </authorList>
    </citation>
    <scope>NUCLEOTIDE SEQUENCE</scope>
    <source>
        <tissue evidence="1">Leaves</tissue>
    </source>
</reference>
<comment type="caution">
    <text evidence="1">The sequence shown here is derived from an EMBL/GenBank/DDBJ whole genome shotgun (WGS) entry which is preliminary data.</text>
</comment>
<proteinExistence type="predicted"/>
<protein>
    <submittedName>
        <fullName evidence="1">Uncharacterized protein</fullName>
    </submittedName>
</protein>
<name>A0A396I5L8_MEDTR</name>
<dbReference type="Proteomes" id="UP000265566">
    <property type="component" value="Chromosome 4"/>
</dbReference>
<dbReference type="Gramene" id="rna23333">
    <property type="protein sequence ID" value="RHN60936.1"/>
    <property type="gene ID" value="gene23333"/>
</dbReference>
<accession>A0A396I5L8</accession>
<dbReference type="AlphaFoldDB" id="A0A396I5L8"/>
<dbReference type="EMBL" id="PSQE01000004">
    <property type="protein sequence ID" value="RHN60936.1"/>
    <property type="molecule type" value="Genomic_DNA"/>
</dbReference>
<organism evidence="1">
    <name type="scientific">Medicago truncatula</name>
    <name type="common">Barrel medic</name>
    <name type="synonym">Medicago tribuloides</name>
    <dbReference type="NCBI Taxonomy" id="3880"/>
    <lineage>
        <taxon>Eukaryota</taxon>
        <taxon>Viridiplantae</taxon>
        <taxon>Streptophyta</taxon>
        <taxon>Embryophyta</taxon>
        <taxon>Tracheophyta</taxon>
        <taxon>Spermatophyta</taxon>
        <taxon>Magnoliopsida</taxon>
        <taxon>eudicotyledons</taxon>
        <taxon>Gunneridae</taxon>
        <taxon>Pentapetalae</taxon>
        <taxon>rosids</taxon>
        <taxon>fabids</taxon>
        <taxon>Fabales</taxon>
        <taxon>Fabaceae</taxon>
        <taxon>Papilionoideae</taxon>
        <taxon>50 kb inversion clade</taxon>
        <taxon>NPAAA clade</taxon>
        <taxon>Hologalegina</taxon>
        <taxon>IRL clade</taxon>
        <taxon>Trifolieae</taxon>
        <taxon>Medicago</taxon>
    </lineage>
</organism>
<gene>
    <name evidence="1" type="ORF">MtrunA17_Chr4g0031211</name>
</gene>